<keyword evidence="3" id="KW-1185">Reference proteome</keyword>
<dbReference type="AlphaFoldDB" id="A0A0D0RUV7"/>
<protein>
    <submittedName>
        <fullName evidence="2">Transposon Tn7 transposition protein tnsC</fullName>
    </submittedName>
</protein>
<evidence type="ECO:0000313" key="3">
    <source>
        <dbReference type="Proteomes" id="UP000032102"/>
    </source>
</evidence>
<dbReference type="RefSeq" id="WP_043964481.1">
    <property type="nucleotide sequence ID" value="NZ_JXTH01000006.1"/>
</dbReference>
<name>A0A0D0RUV7_9BACL</name>
<dbReference type="SUPFAM" id="SSF52540">
    <property type="entry name" value="P-loop containing nucleoside triphosphate hydrolases"/>
    <property type="match status" value="1"/>
</dbReference>
<proteinExistence type="predicted"/>
<dbReference type="Pfam" id="PF13401">
    <property type="entry name" value="AAA_22"/>
    <property type="match status" value="1"/>
</dbReference>
<feature type="domain" description="ORC1/DEAH AAA+ ATPase" evidence="1">
    <location>
        <begin position="139"/>
        <end position="289"/>
    </location>
</feature>
<dbReference type="Proteomes" id="UP000032102">
    <property type="component" value="Unassembled WGS sequence"/>
</dbReference>
<comment type="caution">
    <text evidence="2">The sequence shown here is derived from an EMBL/GenBank/DDBJ whole genome shotgun (WGS) entry which is preliminary data.</text>
</comment>
<dbReference type="Gene3D" id="3.40.50.300">
    <property type="entry name" value="P-loop containing nucleotide triphosphate hydrolases"/>
    <property type="match status" value="1"/>
</dbReference>
<accession>A0A0D0RUV7</accession>
<evidence type="ECO:0000313" key="2">
    <source>
        <dbReference type="EMBL" id="KIQ95377.1"/>
    </source>
</evidence>
<sequence>MQKTANETQILHGKTVVDAIYSLQNVQDYENNPLIEALPPILTEEEVIEQISVFPPFNEKERSLNANYRFHCVQRLFQYFQPFEKHLDLEQRISRAIRQGYLHRNPMQKEEVMRIHESYQAIKEGKFLKSYQTETKRTAAGFTLIGLSGIGKSTAIERVLSFYPQIIKHHEYQGKPFIFTQISWMKLDCPFDGSLKGLCISFFAELDRLLGSNYLNKFGSQKNTTDLMLQRMAHLASLHGIGLLIIDEIQHLSLSKSGGSDKMLNFFVTLVNTIGIPVLLVGTNKAVSVLQSEFRQARRGSGQGDMVWSQMPKDESWELFVEGMWEYQWTTNYTPLTSEFSDLIYEESQGILDIAVKLFMLSQVRAIATGEEKLSKQIIKQVANDSLRLVRPMLKALRSGIPSEIAKYEDIRPIDIDEEIEKYKASIDLQEKIRIQKKIQEQKRQKKEQSLLEEVTLQLLAMDFEPKEVQTALKKVFKKFDEDIEKPMVIKEAVKLLIEKDEKKDNAQIKAKKAKSKSENYLGRLMEEARNKKKSVHEWFLDKNIVKQPLDDFWEEDDHATLVSNSVS</sequence>
<dbReference type="GO" id="GO:0016887">
    <property type="term" value="F:ATP hydrolysis activity"/>
    <property type="evidence" value="ECO:0007669"/>
    <property type="project" value="InterPro"/>
</dbReference>
<dbReference type="PATRIC" id="fig|404937.3.peg.493"/>
<evidence type="ECO:0000259" key="1">
    <source>
        <dbReference type="Pfam" id="PF13401"/>
    </source>
</evidence>
<dbReference type="InterPro" id="IPR049945">
    <property type="entry name" value="AAA_22"/>
</dbReference>
<dbReference type="InterPro" id="IPR027417">
    <property type="entry name" value="P-loop_NTPase"/>
</dbReference>
<organism evidence="2 3">
    <name type="scientific">Anoxybacillus thermarum</name>
    <dbReference type="NCBI Taxonomy" id="404937"/>
    <lineage>
        <taxon>Bacteria</taxon>
        <taxon>Bacillati</taxon>
        <taxon>Bacillota</taxon>
        <taxon>Bacilli</taxon>
        <taxon>Bacillales</taxon>
        <taxon>Anoxybacillaceae</taxon>
        <taxon>Anoxybacillus</taxon>
    </lineage>
</organism>
<gene>
    <name evidence="2" type="ORF">LH47_00478</name>
</gene>
<dbReference type="EMBL" id="JXTH01000006">
    <property type="protein sequence ID" value="KIQ95377.1"/>
    <property type="molecule type" value="Genomic_DNA"/>
</dbReference>
<reference evidence="2 3" key="1">
    <citation type="submission" date="2015-01" db="EMBL/GenBank/DDBJ databases">
        <title>Draft genome of Anoxybacillus thermarum strain AF/04.</title>
        <authorList>
            <person name="Poli A."/>
            <person name="Nicolaus B."/>
            <person name="Chan K.-G."/>
            <person name="Kahar U.M."/>
            <person name="Yaakob A.S."/>
            <person name="Chan C.S."/>
            <person name="Goh K.M."/>
        </authorList>
    </citation>
    <scope>NUCLEOTIDE SEQUENCE [LARGE SCALE GENOMIC DNA]</scope>
    <source>
        <strain evidence="2 3">AF/04</strain>
    </source>
</reference>